<dbReference type="GO" id="GO:0004630">
    <property type="term" value="F:phospholipase D activity"/>
    <property type="evidence" value="ECO:0007669"/>
    <property type="project" value="UniProtKB-EC"/>
</dbReference>
<evidence type="ECO:0000313" key="8">
    <source>
        <dbReference type="Proteomes" id="UP000477739"/>
    </source>
</evidence>
<dbReference type="SMART" id="SM00155">
    <property type="entry name" value="PLDc"/>
    <property type="match status" value="2"/>
</dbReference>
<dbReference type="EMBL" id="WMJZ01000080">
    <property type="protein sequence ID" value="MTH48911.1"/>
    <property type="molecule type" value="Genomic_DNA"/>
</dbReference>
<keyword evidence="5" id="KW-0175">Coiled coil</keyword>
<evidence type="ECO:0000256" key="3">
    <source>
        <dbReference type="ARBA" id="ARBA00022801"/>
    </source>
</evidence>
<keyword evidence="2" id="KW-0677">Repeat</keyword>
<dbReference type="InterPro" id="IPR015679">
    <property type="entry name" value="PLipase_D_fam"/>
</dbReference>
<dbReference type="PANTHER" id="PTHR18896">
    <property type="entry name" value="PHOSPHOLIPASE D"/>
    <property type="match status" value="1"/>
</dbReference>
<feature type="domain" description="PLD phosphodiesterase" evidence="6">
    <location>
        <begin position="537"/>
        <end position="564"/>
    </location>
</feature>
<dbReference type="PANTHER" id="PTHR18896:SF76">
    <property type="entry name" value="PHOSPHOLIPASE"/>
    <property type="match status" value="1"/>
</dbReference>
<dbReference type="GO" id="GO:0009395">
    <property type="term" value="P:phospholipid catabolic process"/>
    <property type="evidence" value="ECO:0007669"/>
    <property type="project" value="TreeGrafter"/>
</dbReference>
<evidence type="ECO:0000256" key="4">
    <source>
        <dbReference type="ARBA" id="ARBA00023098"/>
    </source>
</evidence>
<dbReference type="InterPro" id="IPR001736">
    <property type="entry name" value="PLipase_D/transphosphatidylase"/>
</dbReference>
<evidence type="ECO:0000256" key="1">
    <source>
        <dbReference type="ARBA" id="ARBA00000798"/>
    </source>
</evidence>
<accession>A0A6L6IPY7</accession>
<comment type="caution">
    <text evidence="7">The sequence shown here is derived from an EMBL/GenBank/DDBJ whole genome shotgun (WGS) entry which is preliminary data.</text>
</comment>
<dbReference type="Proteomes" id="UP000477739">
    <property type="component" value="Unassembled WGS sequence"/>
</dbReference>
<dbReference type="Gene3D" id="3.30.870.10">
    <property type="entry name" value="Endonuclease Chain A"/>
    <property type="match status" value="2"/>
</dbReference>
<gene>
    <name evidence="7" type="ORF">GJV78_22355</name>
</gene>
<name>A0A6L6IPY7_9ENTR</name>
<keyword evidence="8" id="KW-1185">Reference proteome</keyword>
<dbReference type="OrthoDB" id="8828485at2"/>
<dbReference type="Pfam" id="PF13091">
    <property type="entry name" value="PLDc_2"/>
    <property type="match status" value="1"/>
</dbReference>
<dbReference type="SUPFAM" id="SSF56024">
    <property type="entry name" value="Phospholipase D/nuclease"/>
    <property type="match status" value="2"/>
</dbReference>
<organism evidence="7 8">
    <name type="scientific">Intestinirhabdus alba</name>
    <dbReference type="NCBI Taxonomy" id="2899544"/>
    <lineage>
        <taxon>Bacteria</taxon>
        <taxon>Pseudomonadati</taxon>
        <taxon>Pseudomonadota</taxon>
        <taxon>Gammaproteobacteria</taxon>
        <taxon>Enterobacterales</taxon>
        <taxon>Enterobacteriaceae</taxon>
        <taxon>Intestinirhabdus</taxon>
    </lineage>
</organism>
<sequence>MFQKDIVAPIVLTETCEVRLTTPWFVEDSEYPPALASYRPLVNGEEAFAAVHHAIAQAKKSVDIICWGFQPSMYFIRDGKSPCIGELLCQIAEKGVQVRILGWEMPFNTAGFAGEANLPGKGAIRFRDRAGQSASEEQYAFDKKWFRKYAYTGEPADMILGNISIVGEAAQNYMRNTKLRASSPLFVSRGFNQYERAEIAYRLAREATDQEISGAAISTMTFSATHHQKTVLVDYELPEHAVGFVMGHNMIDEYWDTDAHSAQNRRADSAPAPNKGARGFLPRQDISCQVTGPILEHLHHNFALSWLRETRQNLFLLRNAKENAKKLKLQEGYGKPLMAQLLRTQAQEEKRDIEKLYLQSVNNATRFIYIENQYFRWPPLAEAIKKAALAQMKNGRTPERDGSLYLFVTTNVTDDGIGAGTVNTQRMLDALGQGGAIPEIHKLRRVKQLQEELERERDAALLNEPCIALNPWDPAAIEKVKERGAEIKRKLDNYQKEIDEIMATEEKDYSTFNREIPGLKVHICSLVAQDSPAENWMPVYIHSKLMIIDDVFTTHGSANINTRSMQVDSEMNIAHEYASVTKALRQRLWKLHTNGMGVQDNPAEAFDAWEDILKRNHDNQYGGERKAPEAPLIRFYYDKPTLKDMD</sequence>
<keyword evidence="3" id="KW-0378">Hydrolase</keyword>
<proteinExistence type="predicted"/>
<evidence type="ECO:0000256" key="5">
    <source>
        <dbReference type="SAM" id="Coils"/>
    </source>
</evidence>
<evidence type="ECO:0000313" key="7">
    <source>
        <dbReference type="EMBL" id="MTH48911.1"/>
    </source>
</evidence>
<reference evidence="7 8" key="1">
    <citation type="submission" date="2019-11" db="EMBL/GenBank/DDBJ databases">
        <title>Escherichia alba sp. nov. isolated from the gut of plastic-eating superworms Zophobas atratus.</title>
        <authorList>
            <person name="Yang Y."/>
        </authorList>
    </citation>
    <scope>NUCLEOTIDE SEQUENCE [LARGE SCALE GENOMIC DNA]</scope>
    <source>
        <strain evidence="8">BIT-B35</strain>
    </source>
</reference>
<evidence type="ECO:0000256" key="2">
    <source>
        <dbReference type="ARBA" id="ARBA00022737"/>
    </source>
</evidence>
<keyword evidence="4" id="KW-0443">Lipid metabolism</keyword>
<dbReference type="InterPro" id="IPR025202">
    <property type="entry name" value="PLD-like_dom"/>
</dbReference>
<evidence type="ECO:0000259" key="6">
    <source>
        <dbReference type="PROSITE" id="PS50035"/>
    </source>
</evidence>
<feature type="domain" description="PLD phosphodiesterase" evidence="6">
    <location>
        <begin position="222"/>
        <end position="254"/>
    </location>
</feature>
<feature type="coiled-coil region" evidence="5">
    <location>
        <begin position="307"/>
        <end position="359"/>
    </location>
</feature>
<feature type="coiled-coil region" evidence="5">
    <location>
        <begin position="443"/>
        <end position="507"/>
    </location>
</feature>
<protein>
    <submittedName>
        <fullName evidence="7">Phospholipase</fullName>
    </submittedName>
</protein>
<dbReference type="AlphaFoldDB" id="A0A6L6IPY7"/>
<dbReference type="PROSITE" id="PS50035">
    <property type="entry name" value="PLD"/>
    <property type="match status" value="2"/>
</dbReference>
<dbReference type="RefSeq" id="WP_155110259.1">
    <property type="nucleotide sequence ID" value="NZ_WMJZ01000080.1"/>
</dbReference>
<comment type="catalytic activity">
    <reaction evidence="1">
        <text>a 1,2-diacyl-sn-glycero-3-phosphocholine + H2O = a 1,2-diacyl-sn-glycero-3-phosphate + choline + H(+)</text>
        <dbReference type="Rhea" id="RHEA:14445"/>
        <dbReference type="ChEBI" id="CHEBI:15354"/>
        <dbReference type="ChEBI" id="CHEBI:15377"/>
        <dbReference type="ChEBI" id="CHEBI:15378"/>
        <dbReference type="ChEBI" id="CHEBI:57643"/>
        <dbReference type="ChEBI" id="CHEBI:58608"/>
        <dbReference type="EC" id="3.1.4.4"/>
    </reaction>
</comment>